<dbReference type="InterPro" id="IPR027417">
    <property type="entry name" value="P-loop_NTPase"/>
</dbReference>
<evidence type="ECO:0000256" key="1">
    <source>
        <dbReference type="SAM" id="Coils"/>
    </source>
</evidence>
<dbReference type="EMBL" id="JAQAGZ010000020">
    <property type="protein sequence ID" value="MCZ8515936.1"/>
    <property type="molecule type" value="Genomic_DNA"/>
</dbReference>
<keyword evidence="1" id="KW-0175">Coiled coil</keyword>
<name>A0ABT4QGF5_9BACL</name>
<accession>A0ABT4QGF5</accession>
<protein>
    <submittedName>
        <fullName evidence="3">AAA family ATPase</fullName>
    </submittedName>
</protein>
<dbReference type="SMART" id="SM00382">
    <property type="entry name" value="AAA"/>
    <property type="match status" value="1"/>
</dbReference>
<dbReference type="InterPro" id="IPR041538">
    <property type="entry name" value="RavA-like_AAA_lid"/>
</dbReference>
<sequence length="434" mass="50973">MNQEMQTIRVKIEEAVSLLEERFLEREELIRLLLLGLMSNENALLVGPPGTAKSQLARAVSQLFGSGRWFDYLLTRFTTPDEMFGPVSLQQLKLDQYVRQTDGYLPAADFAFLDEIFKANSAILNALLSILNERIFFNGQEKQPVPLLFLIAASNELPEENEQLAALYDRFLIRYEVDYLKHMSSYEKMFQLPDAPLPELLSLKDIRLVREAAEEVTIPEPLIYILYQLKTEMETKEYKLSDRRWHKIGRVWKTSAALNGRSEVNVWDTVFTPHMLWDFPEDLGPLQELFQKVFQDALRQETERELPLGRYDRTAKHWLAFEDELHAFQFKKEVGTRMSPEELEKARTNLENCRTELEETARELRGKLVQWLQREKDLPGFIRNRNFLLLHTAQYAVKYTHLRIQGERTLQTLQGLYRTLFDREIPGVQYDYTL</sequence>
<keyword evidence="4" id="KW-1185">Reference proteome</keyword>
<dbReference type="Pfam" id="PF17868">
    <property type="entry name" value="AAA_lid_8"/>
    <property type="match status" value="1"/>
</dbReference>
<dbReference type="Pfam" id="PF20030">
    <property type="entry name" value="bpMoxR"/>
    <property type="match status" value="1"/>
</dbReference>
<evidence type="ECO:0000259" key="2">
    <source>
        <dbReference type="SMART" id="SM00382"/>
    </source>
</evidence>
<feature type="domain" description="AAA+ ATPase" evidence="2">
    <location>
        <begin position="39"/>
        <end position="181"/>
    </location>
</feature>
<evidence type="ECO:0000313" key="3">
    <source>
        <dbReference type="EMBL" id="MCZ8515936.1"/>
    </source>
</evidence>
<dbReference type="InterPro" id="IPR045427">
    <property type="entry name" value="MoxR"/>
</dbReference>
<dbReference type="InterPro" id="IPR001270">
    <property type="entry name" value="ClpA/B"/>
</dbReference>
<dbReference type="PRINTS" id="PR00300">
    <property type="entry name" value="CLPPROTEASEA"/>
</dbReference>
<dbReference type="Gene3D" id="3.40.50.300">
    <property type="entry name" value="P-loop containing nucleotide triphosphate hydrolases"/>
    <property type="match status" value="1"/>
</dbReference>
<dbReference type="PANTHER" id="PTHR32204:SF0">
    <property type="entry name" value="ATPASE RAVA"/>
    <property type="match status" value="1"/>
</dbReference>
<dbReference type="CDD" id="cd00009">
    <property type="entry name" value="AAA"/>
    <property type="match status" value="1"/>
</dbReference>
<gene>
    <name evidence="3" type="ORF">O9H85_26760</name>
</gene>
<evidence type="ECO:0000313" key="4">
    <source>
        <dbReference type="Proteomes" id="UP001527882"/>
    </source>
</evidence>
<dbReference type="SUPFAM" id="SSF52540">
    <property type="entry name" value="P-loop containing nucleoside triphosphate hydrolases"/>
    <property type="match status" value="1"/>
</dbReference>
<dbReference type="PANTHER" id="PTHR32204">
    <property type="entry name" value="ATPASE RAVA"/>
    <property type="match status" value="1"/>
</dbReference>
<feature type="coiled-coil region" evidence="1">
    <location>
        <begin position="343"/>
        <end position="374"/>
    </location>
</feature>
<dbReference type="InterPro" id="IPR003593">
    <property type="entry name" value="AAA+_ATPase"/>
</dbReference>
<dbReference type="InterPro" id="IPR050513">
    <property type="entry name" value="RavA_ATPases"/>
</dbReference>
<proteinExistence type="predicted"/>
<organism evidence="3 4">
    <name type="scientific">Paenibacillus gyeongsangnamensis</name>
    <dbReference type="NCBI Taxonomy" id="3388067"/>
    <lineage>
        <taxon>Bacteria</taxon>
        <taxon>Bacillati</taxon>
        <taxon>Bacillota</taxon>
        <taxon>Bacilli</taxon>
        <taxon>Bacillales</taxon>
        <taxon>Paenibacillaceae</taxon>
        <taxon>Paenibacillus</taxon>
    </lineage>
</organism>
<dbReference type="RefSeq" id="WP_269884546.1">
    <property type="nucleotide sequence ID" value="NZ_JAQAGZ010000020.1"/>
</dbReference>
<dbReference type="Proteomes" id="UP001527882">
    <property type="component" value="Unassembled WGS sequence"/>
</dbReference>
<reference evidence="3 4" key="1">
    <citation type="submission" date="2022-12" db="EMBL/GenBank/DDBJ databases">
        <title>Draft genome sequence of Paenibacillus sp. dW9.</title>
        <authorList>
            <person name="Choi E.-W."/>
            <person name="Kim D.-U."/>
        </authorList>
    </citation>
    <scope>NUCLEOTIDE SEQUENCE [LARGE SCALE GENOMIC DNA]</scope>
    <source>
        <strain evidence="4">dW9</strain>
    </source>
</reference>
<comment type="caution">
    <text evidence="3">The sequence shown here is derived from an EMBL/GenBank/DDBJ whole genome shotgun (WGS) entry which is preliminary data.</text>
</comment>